<gene>
    <name evidence="1" type="ORF">PKOR_06445</name>
</gene>
<name>A0A0E3UWM3_9BACT</name>
<dbReference type="AlphaFoldDB" id="A0A0E3UWM3"/>
<dbReference type="PATRIC" id="fig|400092.3.peg.1439"/>
<reference evidence="1 2" key="1">
    <citation type="journal article" date="2015" name="Sci. Rep.">
        <title>Unraveling adaptation of Pontibacter korlensis to radiation and infertility in desert through complete genome and comparative transcriptomic analysis.</title>
        <authorList>
            <person name="Dai J."/>
            <person name="Dai W."/>
            <person name="Qiu C."/>
            <person name="Yang Z."/>
            <person name="Zhang Y."/>
            <person name="Zhou M."/>
            <person name="Zhang L."/>
            <person name="Fang C."/>
            <person name="Gao Q."/>
            <person name="Yang Q."/>
            <person name="Li X."/>
            <person name="Wang Z."/>
            <person name="Wang Z."/>
            <person name="Jia Z."/>
            <person name="Chen X."/>
        </authorList>
    </citation>
    <scope>NUCLEOTIDE SEQUENCE [LARGE SCALE GENOMIC DNA]</scope>
    <source>
        <strain evidence="1 2">X14-1T</strain>
    </source>
</reference>
<proteinExistence type="predicted"/>
<dbReference type="EMBL" id="CP009621">
    <property type="protein sequence ID" value="AKD02831.1"/>
    <property type="molecule type" value="Genomic_DNA"/>
</dbReference>
<dbReference type="HOGENOM" id="CLU_151934_0_0_10"/>
<sequence>MYSTEKDTTQEQTGTLVAQNQCYKILYAPHQNRLYLSIHGFWKNKNAVPEYLPDLKRALLLVKPDFTLLLDTRTMITHPQAVMSLHVEAQTLLREAGMKKAACVDPADRIATLQLEDTFSQSRFSSRHFTSYAEAEAWLNE</sequence>
<dbReference type="STRING" id="400092.PKOR_06445"/>
<organism evidence="1 2">
    <name type="scientific">Pontibacter korlensis</name>
    <dbReference type="NCBI Taxonomy" id="400092"/>
    <lineage>
        <taxon>Bacteria</taxon>
        <taxon>Pseudomonadati</taxon>
        <taxon>Bacteroidota</taxon>
        <taxon>Cytophagia</taxon>
        <taxon>Cytophagales</taxon>
        <taxon>Hymenobacteraceae</taxon>
        <taxon>Pontibacter</taxon>
    </lineage>
</organism>
<evidence type="ECO:0008006" key="3">
    <source>
        <dbReference type="Google" id="ProtNLM"/>
    </source>
</evidence>
<keyword evidence="2" id="KW-1185">Reference proteome</keyword>
<evidence type="ECO:0000313" key="1">
    <source>
        <dbReference type="EMBL" id="AKD02831.1"/>
    </source>
</evidence>
<evidence type="ECO:0000313" key="2">
    <source>
        <dbReference type="Proteomes" id="UP000033109"/>
    </source>
</evidence>
<protein>
    <recommendedName>
        <fullName evidence="3">STAS/SEC14 domain-containing protein</fullName>
    </recommendedName>
</protein>
<dbReference type="OrthoDB" id="962520at2"/>
<accession>A0A0E3UWM3</accession>
<dbReference type="Proteomes" id="UP000033109">
    <property type="component" value="Chromosome"/>
</dbReference>
<dbReference type="KEGG" id="pko:PKOR_06445"/>
<dbReference type="RefSeq" id="WP_046309807.1">
    <property type="nucleotide sequence ID" value="NZ_CBCSCY010000001.1"/>
</dbReference>